<name>A0ABU8IN13_9BURK</name>
<keyword evidence="2" id="KW-1185">Reference proteome</keyword>
<dbReference type="Proteomes" id="UP001386437">
    <property type="component" value="Unassembled WGS sequence"/>
</dbReference>
<organism evidence="1 2">
    <name type="scientific">Paraburkholderia bengalensis</name>
    <dbReference type="NCBI Taxonomy" id="2747562"/>
    <lineage>
        <taxon>Bacteria</taxon>
        <taxon>Pseudomonadati</taxon>
        <taxon>Pseudomonadota</taxon>
        <taxon>Betaproteobacteria</taxon>
        <taxon>Burkholderiales</taxon>
        <taxon>Burkholderiaceae</taxon>
        <taxon>Paraburkholderia</taxon>
    </lineage>
</organism>
<dbReference type="EMBL" id="JACFYJ010000006">
    <property type="protein sequence ID" value="MEI5996817.1"/>
    <property type="molecule type" value="Genomic_DNA"/>
</dbReference>
<accession>A0ABU8IN13</accession>
<evidence type="ECO:0000313" key="1">
    <source>
        <dbReference type="EMBL" id="MEI5996817.1"/>
    </source>
</evidence>
<proteinExistence type="predicted"/>
<reference evidence="1 2" key="1">
    <citation type="journal article" date="2022" name="Arch. Microbiol.">
        <title>Paraburkholderia bengalensis sp. nov. isolated from roots of Oryza sativa, IR64.</title>
        <authorList>
            <person name="Nag P."/>
            <person name="Mondal N."/>
            <person name="Sarkar J."/>
            <person name="Das S."/>
        </authorList>
    </citation>
    <scope>NUCLEOTIDE SEQUENCE [LARGE SCALE GENOMIC DNA]</scope>
    <source>
        <strain evidence="1 2">IR64_4_BI</strain>
    </source>
</reference>
<dbReference type="RefSeq" id="WP_336597219.1">
    <property type="nucleotide sequence ID" value="NZ_JACFYJ010000006.1"/>
</dbReference>
<sequence length="140" mass="14696">MSIAIFKPFILAAQEGERVWEKLVQKVVEKHEVDAHVADGWHTDAATALEAANAAEVEQENAALQAQIDATKAKLDGRKAKKQAADGADALRTDGPTVAEYVAAGYQAVNYPPQGYASRSTAEEIAAAVKAQAEAAPPAA</sequence>
<comment type="caution">
    <text evidence="1">The sequence shown here is derived from an EMBL/GenBank/DDBJ whole genome shotgun (WGS) entry which is preliminary data.</text>
</comment>
<evidence type="ECO:0000313" key="2">
    <source>
        <dbReference type="Proteomes" id="UP001386437"/>
    </source>
</evidence>
<protein>
    <submittedName>
        <fullName evidence="1">Uncharacterized protein</fullName>
    </submittedName>
</protein>
<gene>
    <name evidence="1" type="ORF">H3V53_06265</name>
</gene>